<dbReference type="Pfam" id="PF01189">
    <property type="entry name" value="Methyltr_RsmB-F"/>
    <property type="match status" value="1"/>
</dbReference>
<feature type="binding site" evidence="11">
    <location>
        <position position="1370"/>
    </location>
    <ligand>
        <name>S-adenosyl-L-methionine</name>
        <dbReference type="ChEBI" id="CHEBI:59789"/>
    </ligand>
</feature>
<dbReference type="GO" id="GO:0001510">
    <property type="term" value="P:RNA methylation"/>
    <property type="evidence" value="ECO:0007669"/>
    <property type="project" value="InterPro"/>
</dbReference>
<dbReference type="InterPro" id="IPR037624">
    <property type="entry name" value="Nup133-like"/>
</dbReference>
<keyword evidence="9" id="KW-0496">Mitochondrion</keyword>
<gene>
    <name evidence="13" type="primary">CSON000919</name>
</gene>
<comment type="similarity">
    <text evidence="3">Belongs to the nucleoporin Nup133 family.</text>
</comment>
<dbReference type="GO" id="GO:0016973">
    <property type="term" value="P:poly(A)+ mRNA export from nucleus"/>
    <property type="evidence" value="ECO:0007669"/>
    <property type="project" value="TreeGrafter"/>
</dbReference>
<feature type="binding site" evidence="11">
    <location>
        <position position="1422"/>
    </location>
    <ligand>
        <name>S-adenosyl-L-methionine</name>
        <dbReference type="ChEBI" id="CHEBI:59789"/>
    </ligand>
</feature>
<dbReference type="InterPro" id="IPR023267">
    <property type="entry name" value="RCMT"/>
</dbReference>
<comment type="subcellular location">
    <subcellularLocation>
        <location evidence="2">Mitochondrion</location>
    </subcellularLocation>
    <subcellularLocation>
        <location evidence="1">Nucleus</location>
    </subcellularLocation>
</comment>
<protein>
    <submittedName>
        <fullName evidence="13">CSON000919 protein</fullName>
    </submittedName>
</protein>
<dbReference type="PROSITE" id="PS51686">
    <property type="entry name" value="SAM_MT_RSMB_NOP"/>
    <property type="match status" value="1"/>
</dbReference>
<dbReference type="PRINTS" id="PR02008">
    <property type="entry name" value="RCMTFAMILY"/>
</dbReference>
<evidence type="ECO:0000256" key="9">
    <source>
        <dbReference type="ARBA" id="ARBA00023128"/>
    </source>
</evidence>
<dbReference type="GO" id="GO:0008173">
    <property type="term" value="F:RNA methyltransferase activity"/>
    <property type="evidence" value="ECO:0007669"/>
    <property type="project" value="InterPro"/>
</dbReference>
<dbReference type="InterPro" id="IPR001678">
    <property type="entry name" value="MeTrfase_RsmB-F_NOP2_dom"/>
</dbReference>
<evidence type="ECO:0000256" key="2">
    <source>
        <dbReference type="ARBA" id="ARBA00004173"/>
    </source>
</evidence>
<feature type="active site" description="Nucleophile" evidence="11">
    <location>
        <position position="1477"/>
    </location>
</feature>
<dbReference type="GO" id="GO:0003723">
    <property type="term" value="F:RNA binding"/>
    <property type="evidence" value="ECO:0007669"/>
    <property type="project" value="UniProtKB-UniRule"/>
</dbReference>
<dbReference type="EMBL" id="UFQT01000114">
    <property type="protein sequence ID" value="SSX20218.1"/>
    <property type="molecule type" value="Genomic_DNA"/>
</dbReference>
<evidence type="ECO:0000256" key="11">
    <source>
        <dbReference type="PROSITE-ProRule" id="PRU01023"/>
    </source>
</evidence>
<organism evidence="13">
    <name type="scientific">Culicoides sonorensis</name>
    <name type="common">Biting midge</name>
    <dbReference type="NCBI Taxonomy" id="179676"/>
    <lineage>
        <taxon>Eukaryota</taxon>
        <taxon>Metazoa</taxon>
        <taxon>Ecdysozoa</taxon>
        <taxon>Arthropoda</taxon>
        <taxon>Hexapoda</taxon>
        <taxon>Insecta</taxon>
        <taxon>Pterygota</taxon>
        <taxon>Neoptera</taxon>
        <taxon>Endopterygota</taxon>
        <taxon>Diptera</taxon>
        <taxon>Nematocera</taxon>
        <taxon>Chironomoidea</taxon>
        <taxon>Ceratopogonidae</taxon>
        <taxon>Ceratopogoninae</taxon>
        <taxon>Culicoides</taxon>
        <taxon>Monoculicoides</taxon>
    </lineage>
</organism>
<accession>A0A336M2M2</accession>
<feature type="binding site" evidence="11">
    <location>
        <begin position="1347"/>
        <end position="1353"/>
    </location>
    <ligand>
        <name>S-adenosyl-L-methionine</name>
        <dbReference type="ChEBI" id="CHEBI:59789"/>
    </ligand>
</feature>
<dbReference type="PANTHER" id="PTHR13405:SF11">
    <property type="entry name" value="NUCLEAR PORE COMPLEX PROTEIN NUP133"/>
    <property type="match status" value="1"/>
</dbReference>
<dbReference type="SUPFAM" id="SSF53335">
    <property type="entry name" value="S-adenosyl-L-methionine-dependent methyltransferases"/>
    <property type="match status" value="1"/>
</dbReference>
<dbReference type="Gene3D" id="1.25.40.700">
    <property type="match status" value="1"/>
</dbReference>
<keyword evidence="8 11" id="KW-0694">RNA-binding</keyword>
<dbReference type="GO" id="GO:0006396">
    <property type="term" value="P:RNA processing"/>
    <property type="evidence" value="ECO:0007669"/>
    <property type="project" value="UniProtKB-ARBA"/>
</dbReference>
<dbReference type="InterPro" id="IPR049560">
    <property type="entry name" value="MeTrfase_RsmB-F_NOP2_cat"/>
</dbReference>
<dbReference type="OMA" id="TRKYEEY"/>
<dbReference type="InterPro" id="IPR015943">
    <property type="entry name" value="WD40/YVTN_repeat-like_dom_sf"/>
</dbReference>
<name>A0A336M2M2_CULSO</name>
<evidence type="ECO:0000256" key="4">
    <source>
        <dbReference type="ARBA" id="ARBA00022448"/>
    </source>
</evidence>
<dbReference type="Gene3D" id="3.40.50.150">
    <property type="entry name" value="Vaccinia Virus protein VP39"/>
    <property type="match status" value="1"/>
</dbReference>
<evidence type="ECO:0000313" key="13">
    <source>
        <dbReference type="EMBL" id="SSX20218.1"/>
    </source>
</evidence>
<dbReference type="Gene3D" id="2.130.10.10">
    <property type="entry name" value="YVTN repeat-like/Quinoprotein amine dehydrogenase"/>
    <property type="match status" value="1"/>
</dbReference>
<keyword evidence="10" id="KW-0539">Nucleus</keyword>
<dbReference type="GO" id="GO:0006606">
    <property type="term" value="P:protein import into nucleus"/>
    <property type="evidence" value="ECO:0007669"/>
    <property type="project" value="TreeGrafter"/>
</dbReference>
<dbReference type="Gene3D" id="1.20.58.1380">
    <property type="match status" value="1"/>
</dbReference>
<dbReference type="Pfam" id="PF08801">
    <property type="entry name" value="Nucleoporin_N"/>
    <property type="match status" value="1"/>
</dbReference>
<evidence type="ECO:0000256" key="1">
    <source>
        <dbReference type="ARBA" id="ARBA00004123"/>
    </source>
</evidence>
<keyword evidence="6 11" id="KW-0808">Transferase</keyword>
<keyword evidence="5 11" id="KW-0489">Methyltransferase</keyword>
<dbReference type="GO" id="GO:0000972">
    <property type="term" value="P:transcription-dependent tethering of RNA polymerase II gene DNA at nuclear periphery"/>
    <property type="evidence" value="ECO:0007669"/>
    <property type="project" value="TreeGrafter"/>
</dbReference>
<evidence type="ECO:0000256" key="10">
    <source>
        <dbReference type="ARBA" id="ARBA00023242"/>
    </source>
</evidence>
<comment type="caution">
    <text evidence="11">Lacks conserved residue(s) required for the propagation of feature annotation.</text>
</comment>
<dbReference type="GO" id="GO:0017056">
    <property type="term" value="F:structural constituent of nuclear pore"/>
    <property type="evidence" value="ECO:0007669"/>
    <property type="project" value="InterPro"/>
</dbReference>
<dbReference type="InterPro" id="IPR014908">
    <property type="entry name" value="Nucleoporin_Nup133/Nup155_N"/>
</dbReference>
<keyword evidence="4" id="KW-0813">Transport</keyword>
<dbReference type="InterPro" id="IPR029063">
    <property type="entry name" value="SAM-dependent_MTases_sf"/>
</dbReference>
<dbReference type="SUPFAM" id="SSF117289">
    <property type="entry name" value="Nucleoporin domain"/>
    <property type="match status" value="1"/>
</dbReference>
<feature type="domain" description="SAM-dependent MTase RsmB/NOP-type" evidence="12">
    <location>
        <begin position="1256"/>
        <end position="1545"/>
    </location>
</feature>
<keyword evidence="7 11" id="KW-0949">S-adenosyl-L-methionine</keyword>
<sequence length="1545" mass="177369">MDFHNQRFSSLSGIGIKRSSNTMILPRSASPLPVRSNSHTTLQTQSQDYSLCTYGLPYPVQINEALTFGKNTGVSINCSNNGYAWAVSGRKLYIWQYKESKSIVTPQRRTLAGQCRVLTLPHCDIGNKANLVTVFVTDGHQSASCIASSPTGDIRFWQSINHDNASINQNGILEGQEFDQLIKLSSNTYLLSTTTCQLVLLQTNGQQAIQHRIIKSPQGFLGGIGKKFASIVGINSDHDKENKLIQIYSEKISTTTYRITILADRFLQEWIFNGAKETFSFEDSEILRKAREFYHLNVWKTREIHEIKLWFLDMQIFKDILIILSAAVNLNCNSQRARHGIAYLYDEKSVYPVLITNKDISEAERIEFKENEDKILAAVSVQDLALFFSKTQGIISICPLDFDPNEITNNSSVSNDLRLNDSMTSFGEINNFKNISNLSMYEYDPEEIIQTHDDLIHKLKASFLYYVKRNSNDSLSLIENILKEERDLNNIDYAIVSIANEIASDTPAEDPRWKHFCLEKNYALGRSTSMQSIMQLKDKKIAFKHFIDYLHALNLWEKLSTVTQHGITQSTYQLLSDINEQIEAAISLKMIHEKYAKIINDAIDMVLKEKESTFNSNLTNQDMFYVNALNMKNIIYAFVKIIASDTASQGPPNQILSTIIDVDTILLTILSAITKFRTTNAGRFEASSSKMNFFEYVPWTSLSGKNGVYDPLIQLVNLHVQENLKSIGPSDMRKKMFWLLSELVDFILSSKQKHILSITDEEKRKIFNQKYEALRTELISHFVRHENYDIGVKLAEKYLDFQALCQIADQTNDEIRLADYNERFKHHNFAQYAINWHLRQNKHSQIFNRFNYDNVALSKFFDDHPSIAWIQHIKQEQLKKASVILAALAHNEKELVDRKKTLLSIAKLNAIASDSVLEIDIEAINSELSLIKHQEHLPKELLLSFGFDIKSQKVLTPEEIINLYIYDEKDATEDDFRKALELLHLVKNPKECEIKIWCAAILKDDWEDYDPENIIDKIQNMTFFKLIDLCYVLGGSFNIFMPNLKCLMDAPELELLSKNKSFQYLIKYGFEYITNFVFFLCDLKITTNIAVVTQFVMNGFDVNFLYNFAYILATIKKKKSPTDKALENFDDFYGSAFGLRWKNIRLAMLCERKYVSLVNIFGDFEATTEMMKSNGAINIKNIYEDVLTRMNEVNQVVSCVTELKKGIEEKNQNKGNKSFVDKSTLNLKIHNKGIHFDRLIDKQNTGLLYEFTPASKIKGLEDFIFESDHYSYYKKNTDFPLNYKKDTYVNFPPNLNVFTYEKGNTSTYKPPQRGLTGVFSHYLLDGSSLLPVLALDIKPGDKILDSCAAPGGKSLVITQTLYPEFLVCNDLSESRLNRLRYIMNDFIFDFRKKWLENNRILLTQHNAINLTDYELYDKILVDAPCTSDRYALNSNDNNYFKPTRIKERLKLPETQAAILSNCIQLLKPGGTLVYSTCSLSPIQNDGVVHMALSHIFKEKSISVTIHDLSIMIQLFQDIFEFENPSKLRYGQMVLPHIACNFGPIN</sequence>
<dbReference type="GO" id="GO:0031080">
    <property type="term" value="C:nuclear pore outer ring"/>
    <property type="evidence" value="ECO:0007669"/>
    <property type="project" value="TreeGrafter"/>
</dbReference>
<proteinExistence type="inferred from homology"/>
<dbReference type="FunFam" id="3.40.50.150:FF:000055">
    <property type="entry name" value="5-methylcytosine rRNA methyltransferase NSUN4"/>
    <property type="match status" value="1"/>
</dbReference>
<reference evidence="13" key="1">
    <citation type="submission" date="2018-07" db="EMBL/GenBank/DDBJ databases">
        <authorList>
            <person name="Quirk P.G."/>
            <person name="Krulwich T.A."/>
        </authorList>
    </citation>
    <scope>NUCLEOTIDE SEQUENCE</scope>
</reference>
<evidence type="ECO:0000256" key="8">
    <source>
        <dbReference type="ARBA" id="ARBA00022884"/>
    </source>
</evidence>
<dbReference type="PANTHER" id="PTHR13405">
    <property type="entry name" value="NUCLEAR PORE COMPLEX PROTEIN NUP133"/>
    <property type="match status" value="1"/>
</dbReference>
<dbReference type="Gene3D" id="6.20.240.40">
    <property type="match status" value="1"/>
</dbReference>
<dbReference type="GO" id="GO:0005739">
    <property type="term" value="C:mitochondrion"/>
    <property type="evidence" value="ECO:0007669"/>
    <property type="project" value="UniProtKB-SubCell"/>
</dbReference>
<evidence type="ECO:0000256" key="7">
    <source>
        <dbReference type="ARBA" id="ARBA00022691"/>
    </source>
</evidence>
<evidence type="ECO:0000259" key="12">
    <source>
        <dbReference type="PROSITE" id="PS51686"/>
    </source>
</evidence>
<dbReference type="VEuPathDB" id="VectorBase:CSON000919"/>
<evidence type="ECO:0000256" key="3">
    <source>
        <dbReference type="ARBA" id="ARBA00005569"/>
    </source>
</evidence>
<evidence type="ECO:0000256" key="5">
    <source>
        <dbReference type="ARBA" id="ARBA00022603"/>
    </source>
</evidence>
<evidence type="ECO:0000256" key="6">
    <source>
        <dbReference type="ARBA" id="ARBA00022679"/>
    </source>
</evidence>
<comment type="similarity">
    <text evidence="11">Belongs to the class I-like SAM-binding methyltransferase superfamily. RsmB/NOP family.</text>
</comment>